<evidence type="ECO:0000313" key="1">
    <source>
        <dbReference type="EMBL" id="PFJ30229.1"/>
    </source>
</evidence>
<gene>
    <name evidence="1" type="ORF">COJ15_30970</name>
</gene>
<dbReference type="EMBL" id="NUVX01000075">
    <property type="protein sequence ID" value="PFJ30229.1"/>
    <property type="molecule type" value="Genomic_DNA"/>
</dbReference>
<organism evidence="1 2">
    <name type="scientific">Bacillus thuringiensis</name>
    <dbReference type="NCBI Taxonomy" id="1428"/>
    <lineage>
        <taxon>Bacteria</taxon>
        <taxon>Bacillati</taxon>
        <taxon>Bacillota</taxon>
        <taxon>Bacilli</taxon>
        <taxon>Bacillales</taxon>
        <taxon>Bacillaceae</taxon>
        <taxon>Bacillus</taxon>
        <taxon>Bacillus cereus group</taxon>
    </lineage>
</organism>
<dbReference type="Proteomes" id="UP000224003">
    <property type="component" value="Unassembled WGS sequence"/>
</dbReference>
<proteinExistence type="predicted"/>
<evidence type="ECO:0000313" key="2">
    <source>
        <dbReference type="Proteomes" id="UP000224003"/>
    </source>
</evidence>
<comment type="caution">
    <text evidence="1">The sequence shown here is derived from an EMBL/GenBank/DDBJ whole genome shotgun (WGS) entry which is preliminary data.</text>
</comment>
<dbReference type="AlphaFoldDB" id="A0A9X6WI08"/>
<protein>
    <submittedName>
        <fullName evidence="1">Uncharacterized protein</fullName>
    </submittedName>
</protein>
<accession>A0A9X6WI08</accession>
<reference evidence="1 2" key="1">
    <citation type="submission" date="2017-09" db="EMBL/GenBank/DDBJ databases">
        <title>Large-scale bioinformatics analysis of Bacillus genomes uncovers conserved roles of natural products in bacterial physiology.</title>
        <authorList>
            <consortium name="Agbiome Team Llc"/>
            <person name="Bleich R.M."/>
            <person name="Grubbs K.J."/>
            <person name="Santa Maria K.C."/>
            <person name="Allen S.E."/>
            <person name="Farag S."/>
            <person name="Shank E.A."/>
            <person name="Bowers A."/>
        </authorList>
    </citation>
    <scope>NUCLEOTIDE SEQUENCE [LARGE SCALE GENOMIC DNA]</scope>
    <source>
        <strain evidence="1 2">AFS085496</strain>
    </source>
</reference>
<name>A0A9X6WI08_BACTU</name>
<sequence length="129" mass="14922">MNFEDKKIKDFDRMTAEEKYEYATKWDEYQQVVALSVLQSTVIRFGVTPEEVDFHKSLVELTNNDEELAAHVVLDVHEELGVKVDESELQPFEVYDNLLDLILVISAEMTDEVLGYISMFDEMEMAFSG</sequence>
<dbReference type="RefSeq" id="WP_098006626.1">
    <property type="nucleotide sequence ID" value="NZ_NUVX01000075.1"/>
</dbReference>